<evidence type="ECO:0000313" key="2">
    <source>
        <dbReference type="EMBL" id="CAG9611244.1"/>
    </source>
</evidence>
<reference evidence="2 3" key="1">
    <citation type="submission" date="2021-10" db="EMBL/GenBank/DDBJ databases">
        <authorList>
            <person name="Criscuolo A."/>
        </authorList>
    </citation>
    <scope>NUCLEOTIDE SEQUENCE [LARGE SCALE GENOMIC DNA]</scope>
    <source>
        <strain evidence="3">CIP 111899</strain>
    </source>
</reference>
<keyword evidence="1" id="KW-0472">Membrane</keyword>
<gene>
    <name evidence="2" type="ORF">BACCIP111899_00416</name>
</gene>
<organism evidence="2 3">
    <name type="scientific">Bacillus rhizoplanae</name>
    <dbReference type="NCBI Taxonomy" id="2880966"/>
    <lineage>
        <taxon>Bacteria</taxon>
        <taxon>Bacillati</taxon>
        <taxon>Bacillota</taxon>
        <taxon>Bacilli</taxon>
        <taxon>Bacillales</taxon>
        <taxon>Bacillaceae</taxon>
        <taxon>Bacillus</taxon>
    </lineage>
</organism>
<keyword evidence="1" id="KW-1133">Transmembrane helix</keyword>
<protein>
    <submittedName>
        <fullName evidence="2">Uncharacterized protein</fullName>
    </submittedName>
</protein>
<dbReference type="RefSeq" id="WP_230573552.1">
    <property type="nucleotide sequence ID" value="NZ_CAKJTI010000001.1"/>
</dbReference>
<accession>A0ABM8Y6A4</accession>
<name>A0ABM8Y6A4_9BACI</name>
<comment type="caution">
    <text evidence="2">The sequence shown here is derived from an EMBL/GenBank/DDBJ whole genome shotgun (WGS) entry which is preliminary data.</text>
</comment>
<feature type="transmembrane region" description="Helical" evidence="1">
    <location>
        <begin position="93"/>
        <end position="110"/>
    </location>
</feature>
<dbReference type="Proteomes" id="UP000789423">
    <property type="component" value="Unassembled WGS sequence"/>
</dbReference>
<keyword evidence="3" id="KW-1185">Reference proteome</keyword>
<keyword evidence="1" id="KW-0812">Transmembrane</keyword>
<evidence type="ECO:0000313" key="3">
    <source>
        <dbReference type="Proteomes" id="UP000789423"/>
    </source>
</evidence>
<sequence length="121" mass="14470">MDIKKMIDTIETKGIDAESFVPELHDKLVKLYNEKDIEWYIEILKDMLSLAVHLKFDLVLKYFEVRPIVTSDERKQFQEIFKCLATRNNNKDWFLNLFALYLGLIVVFQFDAKIIERNFFG</sequence>
<evidence type="ECO:0000256" key="1">
    <source>
        <dbReference type="SAM" id="Phobius"/>
    </source>
</evidence>
<dbReference type="EMBL" id="CAKJTI010000001">
    <property type="protein sequence ID" value="CAG9611244.1"/>
    <property type="molecule type" value="Genomic_DNA"/>
</dbReference>
<proteinExistence type="predicted"/>